<dbReference type="EMBL" id="CM047580">
    <property type="protein sequence ID" value="KAI9923119.1"/>
    <property type="molecule type" value="Genomic_DNA"/>
</dbReference>
<proteinExistence type="predicted"/>
<reference evidence="1 2" key="1">
    <citation type="journal article" date="2022" name="bioRxiv">
        <title>The genome of the oomycete Peronosclerospora sorghi, a cosmopolitan pathogen of maize and sorghum, is inflated with dispersed pseudogenes.</title>
        <authorList>
            <person name="Fletcher K."/>
            <person name="Martin F."/>
            <person name="Isakeit T."/>
            <person name="Cavanaugh K."/>
            <person name="Magill C."/>
            <person name="Michelmore R."/>
        </authorList>
    </citation>
    <scope>NUCLEOTIDE SEQUENCE [LARGE SCALE GENOMIC DNA]</scope>
    <source>
        <strain evidence="1">P6</strain>
    </source>
</reference>
<sequence length="89" mass="10017">MITKSMDAGATPASSSSTMSHTKARHRKRNSVCTKIADLRMHVGTRGEDGKDRTAVPTSQLQDFHDLTIRSTNFRKFLDEIVTWLIHFA</sequence>
<evidence type="ECO:0000313" key="1">
    <source>
        <dbReference type="EMBL" id="KAI9923119.1"/>
    </source>
</evidence>
<gene>
    <name evidence="1" type="ORF">PsorP6_001657</name>
</gene>
<evidence type="ECO:0000313" key="2">
    <source>
        <dbReference type="Proteomes" id="UP001163321"/>
    </source>
</evidence>
<accession>A0ACC0WYI0</accession>
<name>A0ACC0WYI0_9STRA</name>
<protein>
    <submittedName>
        <fullName evidence="1">Uncharacterized protein</fullName>
    </submittedName>
</protein>
<keyword evidence="2" id="KW-1185">Reference proteome</keyword>
<dbReference type="Proteomes" id="UP001163321">
    <property type="component" value="Chromosome 1"/>
</dbReference>
<comment type="caution">
    <text evidence="1">The sequence shown here is derived from an EMBL/GenBank/DDBJ whole genome shotgun (WGS) entry which is preliminary data.</text>
</comment>
<organism evidence="1 2">
    <name type="scientific">Peronosclerospora sorghi</name>
    <dbReference type="NCBI Taxonomy" id="230839"/>
    <lineage>
        <taxon>Eukaryota</taxon>
        <taxon>Sar</taxon>
        <taxon>Stramenopiles</taxon>
        <taxon>Oomycota</taxon>
        <taxon>Peronosporomycetes</taxon>
        <taxon>Peronosporales</taxon>
        <taxon>Peronosporaceae</taxon>
        <taxon>Peronosclerospora</taxon>
    </lineage>
</organism>